<evidence type="ECO:0000313" key="10">
    <source>
        <dbReference type="Proteomes" id="UP000008461"/>
    </source>
</evidence>
<feature type="domain" description="RNA polymerase sigma-70 region 2" evidence="7">
    <location>
        <begin position="22"/>
        <end position="88"/>
    </location>
</feature>
<dbReference type="InterPro" id="IPR007627">
    <property type="entry name" value="RNA_pol_sigma70_r2"/>
</dbReference>
<evidence type="ECO:0000256" key="4">
    <source>
        <dbReference type="ARBA" id="ARBA00023125"/>
    </source>
</evidence>
<dbReference type="Proteomes" id="UP000008461">
    <property type="component" value="Chromosome"/>
</dbReference>
<dbReference type="KEGG" id="hhy:Halhy_6073"/>
<dbReference type="InterPro" id="IPR000838">
    <property type="entry name" value="RNA_pol_sigma70_ECF_CS"/>
</dbReference>
<comment type="similarity">
    <text evidence="1 6">Belongs to the sigma-70 factor family. ECF subfamily.</text>
</comment>
<dbReference type="InterPro" id="IPR039425">
    <property type="entry name" value="RNA_pol_sigma-70-like"/>
</dbReference>
<evidence type="ECO:0000313" key="9">
    <source>
        <dbReference type="EMBL" id="AEE53895.1"/>
    </source>
</evidence>
<dbReference type="InterPro" id="IPR014284">
    <property type="entry name" value="RNA_pol_sigma-70_dom"/>
</dbReference>
<dbReference type="OrthoDB" id="9780326at2"/>
<dbReference type="CDD" id="cd06171">
    <property type="entry name" value="Sigma70_r4"/>
    <property type="match status" value="1"/>
</dbReference>
<dbReference type="EMBL" id="CP002691">
    <property type="protein sequence ID" value="AEE53895.1"/>
    <property type="molecule type" value="Genomic_DNA"/>
</dbReference>
<proteinExistence type="inferred from homology"/>
<evidence type="ECO:0000259" key="8">
    <source>
        <dbReference type="Pfam" id="PF08281"/>
    </source>
</evidence>
<accession>F4L2H7</accession>
<dbReference type="PANTHER" id="PTHR43133:SF8">
    <property type="entry name" value="RNA POLYMERASE SIGMA FACTOR HI_1459-RELATED"/>
    <property type="match status" value="1"/>
</dbReference>
<dbReference type="AlphaFoldDB" id="F4L2H7"/>
<protein>
    <recommendedName>
        <fullName evidence="6">RNA polymerase sigma factor</fullName>
    </recommendedName>
</protein>
<dbReference type="SUPFAM" id="SSF88946">
    <property type="entry name" value="Sigma2 domain of RNA polymerase sigma factors"/>
    <property type="match status" value="1"/>
</dbReference>
<dbReference type="GO" id="GO:0006352">
    <property type="term" value="P:DNA-templated transcription initiation"/>
    <property type="evidence" value="ECO:0007669"/>
    <property type="project" value="InterPro"/>
</dbReference>
<gene>
    <name evidence="9" type="ordered locus">Halhy_6073</name>
</gene>
<dbReference type="PROSITE" id="PS01063">
    <property type="entry name" value="SIGMA70_ECF"/>
    <property type="match status" value="1"/>
</dbReference>
<dbReference type="PANTHER" id="PTHR43133">
    <property type="entry name" value="RNA POLYMERASE ECF-TYPE SIGMA FACTO"/>
    <property type="match status" value="1"/>
</dbReference>
<evidence type="ECO:0000256" key="3">
    <source>
        <dbReference type="ARBA" id="ARBA00023082"/>
    </source>
</evidence>
<evidence type="ECO:0000256" key="6">
    <source>
        <dbReference type="RuleBase" id="RU000716"/>
    </source>
</evidence>
<dbReference type="InterPro" id="IPR013324">
    <property type="entry name" value="RNA_pol_sigma_r3/r4-like"/>
</dbReference>
<dbReference type="GO" id="GO:0003677">
    <property type="term" value="F:DNA binding"/>
    <property type="evidence" value="ECO:0007669"/>
    <property type="project" value="UniProtKB-KW"/>
</dbReference>
<dbReference type="GO" id="GO:0016987">
    <property type="term" value="F:sigma factor activity"/>
    <property type="evidence" value="ECO:0007669"/>
    <property type="project" value="UniProtKB-KW"/>
</dbReference>
<evidence type="ECO:0000256" key="1">
    <source>
        <dbReference type="ARBA" id="ARBA00010641"/>
    </source>
</evidence>
<dbReference type="HOGENOM" id="CLU_047691_3_0_10"/>
<reference key="2">
    <citation type="submission" date="2011-04" db="EMBL/GenBank/DDBJ databases">
        <title>Complete sequence of chromosome of Haliscomenobacter hydrossis DSM 1100.</title>
        <authorList>
            <consortium name="US DOE Joint Genome Institute (JGI-PGF)"/>
            <person name="Lucas S."/>
            <person name="Han J."/>
            <person name="Lapidus A."/>
            <person name="Bruce D."/>
            <person name="Goodwin L."/>
            <person name="Pitluck S."/>
            <person name="Peters L."/>
            <person name="Kyrpides N."/>
            <person name="Mavromatis K."/>
            <person name="Ivanova N."/>
            <person name="Ovchinnikova G."/>
            <person name="Pagani I."/>
            <person name="Daligault H."/>
            <person name="Detter J.C."/>
            <person name="Han C."/>
            <person name="Land M."/>
            <person name="Hauser L."/>
            <person name="Markowitz V."/>
            <person name="Cheng J.-F."/>
            <person name="Hugenholtz P."/>
            <person name="Woyke T."/>
            <person name="Wu D."/>
            <person name="Verbarg S."/>
            <person name="Frueling A."/>
            <person name="Brambilla E."/>
            <person name="Klenk H.-P."/>
            <person name="Eisen J.A."/>
        </authorList>
    </citation>
    <scope>NUCLEOTIDE SEQUENCE</scope>
    <source>
        <strain>DSM 1100</strain>
    </source>
</reference>
<organism evidence="9 10">
    <name type="scientific">Haliscomenobacter hydrossis (strain ATCC 27775 / DSM 1100 / LMG 10767 / O)</name>
    <dbReference type="NCBI Taxonomy" id="760192"/>
    <lineage>
        <taxon>Bacteria</taxon>
        <taxon>Pseudomonadati</taxon>
        <taxon>Bacteroidota</taxon>
        <taxon>Saprospiria</taxon>
        <taxon>Saprospirales</taxon>
        <taxon>Haliscomenobacteraceae</taxon>
        <taxon>Haliscomenobacter</taxon>
    </lineage>
</organism>
<evidence type="ECO:0000259" key="7">
    <source>
        <dbReference type="Pfam" id="PF04542"/>
    </source>
</evidence>
<dbReference type="Gene3D" id="1.10.10.10">
    <property type="entry name" value="Winged helix-like DNA-binding domain superfamily/Winged helix DNA-binding domain"/>
    <property type="match status" value="1"/>
</dbReference>
<dbReference type="Pfam" id="PF04542">
    <property type="entry name" value="Sigma70_r2"/>
    <property type="match status" value="1"/>
</dbReference>
<dbReference type="InterPro" id="IPR036388">
    <property type="entry name" value="WH-like_DNA-bd_sf"/>
</dbReference>
<evidence type="ECO:0000256" key="5">
    <source>
        <dbReference type="ARBA" id="ARBA00023163"/>
    </source>
</evidence>
<keyword evidence="3 6" id="KW-0731">Sigma factor</keyword>
<name>F4L2H7_HALH1</name>
<dbReference type="InterPro" id="IPR013249">
    <property type="entry name" value="RNA_pol_sigma70_r4_t2"/>
</dbReference>
<dbReference type="eggNOG" id="COG1595">
    <property type="taxonomic scope" value="Bacteria"/>
</dbReference>
<dbReference type="Gene3D" id="1.10.1740.10">
    <property type="match status" value="1"/>
</dbReference>
<keyword evidence="5 6" id="KW-0804">Transcription</keyword>
<dbReference type="Pfam" id="PF08281">
    <property type="entry name" value="Sigma70_r4_2"/>
    <property type="match status" value="1"/>
</dbReference>
<evidence type="ECO:0000256" key="2">
    <source>
        <dbReference type="ARBA" id="ARBA00023015"/>
    </source>
</evidence>
<dbReference type="STRING" id="760192.Halhy_6073"/>
<sequence length="186" mass="21542">MEEDLVLVHRVLRGEQRAFRHLVEKYQNYVFTIAMRVLNTREEAEEVAQDVFLKVYKMLGSYRQESKFSSWLYAITYRTAIDNARKKKLPLQSIESGSAALQTPDLHSKSPVELTQDNDLRHQVQAVINRLKPSDASIITLYYLNEQSVQEIAEITGLSLTNVKTKLHRLREQLRQELSASALDHQ</sequence>
<dbReference type="SUPFAM" id="SSF88659">
    <property type="entry name" value="Sigma3 and sigma4 domains of RNA polymerase sigma factors"/>
    <property type="match status" value="1"/>
</dbReference>
<dbReference type="NCBIfam" id="TIGR02937">
    <property type="entry name" value="sigma70-ECF"/>
    <property type="match status" value="1"/>
</dbReference>
<keyword evidence="10" id="KW-1185">Reference proteome</keyword>
<dbReference type="InterPro" id="IPR013325">
    <property type="entry name" value="RNA_pol_sigma_r2"/>
</dbReference>
<dbReference type="RefSeq" id="WP_013768417.1">
    <property type="nucleotide sequence ID" value="NC_015510.1"/>
</dbReference>
<keyword evidence="2 6" id="KW-0805">Transcription regulation</keyword>
<reference evidence="9 10" key="1">
    <citation type="journal article" date="2011" name="Stand. Genomic Sci.">
        <title>Complete genome sequence of Haliscomenobacter hydrossis type strain (O).</title>
        <authorList>
            <consortium name="US DOE Joint Genome Institute (JGI-PGF)"/>
            <person name="Daligault H."/>
            <person name="Lapidus A."/>
            <person name="Zeytun A."/>
            <person name="Nolan M."/>
            <person name="Lucas S."/>
            <person name="Del Rio T.G."/>
            <person name="Tice H."/>
            <person name="Cheng J.F."/>
            <person name="Tapia R."/>
            <person name="Han C."/>
            <person name="Goodwin L."/>
            <person name="Pitluck S."/>
            <person name="Liolios K."/>
            <person name="Pagani I."/>
            <person name="Ivanova N."/>
            <person name="Huntemann M."/>
            <person name="Mavromatis K."/>
            <person name="Mikhailova N."/>
            <person name="Pati A."/>
            <person name="Chen A."/>
            <person name="Palaniappan K."/>
            <person name="Land M."/>
            <person name="Hauser L."/>
            <person name="Brambilla E.M."/>
            <person name="Rohde M."/>
            <person name="Verbarg S."/>
            <person name="Goker M."/>
            <person name="Bristow J."/>
            <person name="Eisen J.A."/>
            <person name="Markowitz V."/>
            <person name="Hugenholtz P."/>
            <person name="Kyrpides N.C."/>
            <person name="Klenk H.P."/>
            <person name="Woyke T."/>
        </authorList>
    </citation>
    <scope>NUCLEOTIDE SEQUENCE [LARGE SCALE GENOMIC DNA]</scope>
    <source>
        <strain evidence="10">ATCC 27775 / DSM 1100 / LMG 10767 / O</strain>
    </source>
</reference>
<keyword evidence="4 6" id="KW-0238">DNA-binding</keyword>
<feature type="domain" description="RNA polymerase sigma factor 70 region 4 type 2" evidence="8">
    <location>
        <begin position="122"/>
        <end position="174"/>
    </location>
</feature>